<name>A0A0K2TAG2_LEPSM</name>
<keyword evidence="6" id="KW-1133">Transmembrane helix</keyword>
<dbReference type="Gene3D" id="1.20.1070.10">
    <property type="entry name" value="Rhodopsin 7-helix transmembrane proteins"/>
    <property type="match status" value="1"/>
</dbReference>
<keyword evidence="3" id="KW-0297">G-protein coupled receptor</keyword>
<accession>A0A0K2TAG2</accession>
<evidence type="ECO:0000256" key="6">
    <source>
        <dbReference type="SAM" id="Phobius"/>
    </source>
</evidence>
<dbReference type="EMBL" id="HACA01005085">
    <property type="protein sequence ID" value="CDW22446.1"/>
    <property type="molecule type" value="Transcribed_RNA"/>
</dbReference>
<keyword evidence="2" id="KW-1003">Cell membrane</keyword>
<dbReference type="AlphaFoldDB" id="A0A0K2TAG2"/>
<dbReference type="EMBL" id="HG994584">
    <property type="protein sequence ID" value="CAF2944865.1"/>
    <property type="molecule type" value="Genomic_DNA"/>
</dbReference>
<dbReference type="SUPFAM" id="SSF81321">
    <property type="entry name" value="Family A G protein-coupled receptor-like"/>
    <property type="match status" value="1"/>
</dbReference>
<gene>
    <name evidence="7" type="ORF">LSAA_9650</name>
</gene>
<feature type="transmembrane region" description="Helical" evidence="6">
    <location>
        <begin position="52"/>
        <end position="75"/>
    </location>
</feature>
<dbReference type="GO" id="GO:0005886">
    <property type="term" value="C:plasma membrane"/>
    <property type="evidence" value="ECO:0007669"/>
    <property type="project" value="UniProtKB-SubCell"/>
</dbReference>
<dbReference type="CDD" id="cd00637">
    <property type="entry name" value="7tm_classA_rhodopsin-like"/>
    <property type="match status" value="1"/>
</dbReference>
<dbReference type="PANTHER" id="PTHR24230:SF163">
    <property type="entry name" value="CORAZONIN RECEPTOR, ISOFORM B"/>
    <property type="match status" value="1"/>
</dbReference>
<organism evidence="8">
    <name type="scientific">Lepeophtheirus salmonis</name>
    <name type="common">Salmon louse</name>
    <name type="synonym">Caligus salmonis</name>
    <dbReference type="NCBI Taxonomy" id="72036"/>
    <lineage>
        <taxon>Eukaryota</taxon>
        <taxon>Metazoa</taxon>
        <taxon>Ecdysozoa</taxon>
        <taxon>Arthropoda</taxon>
        <taxon>Crustacea</taxon>
        <taxon>Multicrustacea</taxon>
        <taxon>Hexanauplia</taxon>
        <taxon>Copepoda</taxon>
        <taxon>Siphonostomatoida</taxon>
        <taxon>Caligidae</taxon>
        <taxon>Lepeophtheirus</taxon>
    </lineage>
</organism>
<dbReference type="GO" id="GO:0007218">
    <property type="term" value="P:neuropeptide signaling pathway"/>
    <property type="evidence" value="ECO:0007669"/>
    <property type="project" value="TreeGrafter"/>
</dbReference>
<reference evidence="8" key="1">
    <citation type="submission" date="2014-05" db="EMBL/GenBank/DDBJ databases">
        <authorList>
            <person name="Chronopoulou M."/>
        </authorList>
    </citation>
    <scope>NUCLEOTIDE SEQUENCE</scope>
    <source>
        <tissue evidence="8">Whole organism</tissue>
    </source>
</reference>
<keyword evidence="6" id="KW-0472">Membrane</keyword>
<keyword evidence="4" id="KW-0675">Receptor</keyword>
<proteinExistence type="predicted"/>
<keyword evidence="6" id="KW-0812">Transmembrane</keyword>
<dbReference type="GO" id="GO:0008528">
    <property type="term" value="F:G protein-coupled peptide receptor activity"/>
    <property type="evidence" value="ECO:0007669"/>
    <property type="project" value="TreeGrafter"/>
</dbReference>
<feature type="transmembrane region" description="Helical" evidence="6">
    <location>
        <begin position="338"/>
        <end position="358"/>
    </location>
</feature>
<evidence type="ECO:0000256" key="5">
    <source>
        <dbReference type="ARBA" id="ARBA00023224"/>
    </source>
</evidence>
<reference evidence="7" key="2">
    <citation type="submission" date="2021-02" db="EMBL/GenBank/DDBJ databases">
        <authorList>
            <person name="Bekaert M."/>
        </authorList>
    </citation>
    <scope>NUCLEOTIDE SEQUENCE</scope>
    <source>
        <strain evidence="7">IoA-00</strain>
    </source>
</reference>
<evidence type="ECO:0000256" key="1">
    <source>
        <dbReference type="ARBA" id="ARBA00004651"/>
    </source>
</evidence>
<evidence type="ECO:0000313" key="9">
    <source>
        <dbReference type="Proteomes" id="UP000675881"/>
    </source>
</evidence>
<sequence length="410" mass="45082">MASSAPWESSSAFINDSYSDDDEYFLLGDEGDDGGAFEAILVTPAEYKIQNLIVLGVIFTIALLGNLFALPVILFKRTKFGNGLFAVLILCLTASDVAVTFFSILGSLIIEGSHFLWGGAPGSCQVYHWLSAWLTGLSAYLLVSIVGMVMVKTTNSCLQRLRDCRWLLLAILLISGLYALPELFIRNTVTLSSLGVEQDMCLLGIEGPLYFLYMSFRILIRHFLPAILVIATILRPETKLSKRVSHLFFGHISVPCSCGENGTGLGIPHECPSMQSAMLKSTAVHLNANGGTSTSLTGSARPDLLADSEPVGCIAKGSKLIHRLQIQPEDPHRRKYKLVLSMYFLFVTFFNVAIEIAFQIQSSTAKDEIWMNSEDYINHGDNLATAILCFSHFQQIGDPIIFLIIEFLCS</sequence>
<feature type="transmembrane region" description="Helical" evidence="6">
    <location>
        <begin position="163"/>
        <end position="180"/>
    </location>
</feature>
<dbReference type="OrthoDB" id="10451728at2759"/>
<feature type="transmembrane region" description="Helical" evidence="6">
    <location>
        <begin position="130"/>
        <end position="151"/>
    </location>
</feature>
<keyword evidence="9" id="KW-1185">Reference proteome</keyword>
<evidence type="ECO:0000256" key="4">
    <source>
        <dbReference type="ARBA" id="ARBA00023170"/>
    </source>
</evidence>
<evidence type="ECO:0000256" key="3">
    <source>
        <dbReference type="ARBA" id="ARBA00023040"/>
    </source>
</evidence>
<dbReference type="PANTHER" id="PTHR24230">
    <property type="entry name" value="G-PROTEIN COUPLED RECEPTOR"/>
    <property type="match status" value="1"/>
</dbReference>
<dbReference type="Proteomes" id="UP000675881">
    <property type="component" value="Chromosome 5"/>
</dbReference>
<feature type="transmembrane region" description="Helical" evidence="6">
    <location>
        <begin position="210"/>
        <end position="234"/>
    </location>
</feature>
<evidence type="ECO:0000313" key="7">
    <source>
        <dbReference type="EMBL" id="CAF2944865.1"/>
    </source>
</evidence>
<evidence type="ECO:0000313" key="8">
    <source>
        <dbReference type="EMBL" id="CDW22446.1"/>
    </source>
</evidence>
<protein>
    <submittedName>
        <fullName evidence="7">(salmon louse) hypothetical protein</fullName>
    </submittedName>
</protein>
<comment type="subcellular location">
    <subcellularLocation>
        <location evidence="1">Cell membrane</location>
        <topology evidence="1">Multi-pass membrane protein</topology>
    </subcellularLocation>
</comment>
<keyword evidence="5" id="KW-0807">Transducer</keyword>
<evidence type="ECO:0000256" key="2">
    <source>
        <dbReference type="ARBA" id="ARBA00022475"/>
    </source>
</evidence>
<feature type="transmembrane region" description="Helical" evidence="6">
    <location>
        <begin position="87"/>
        <end position="110"/>
    </location>
</feature>